<dbReference type="EMBL" id="BMNT01000028">
    <property type="protein sequence ID" value="GGL00827.1"/>
    <property type="molecule type" value="Genomic_DNA"/>
</dbReference>
<dbReference type="AlphaFoldDB" id="A0A917RDF1"/>
<accession>A0A917RDF1</accession>
<gene>
    <name evidence="1" type="ORF">GCM10007964_48620</name>
</gene>
<comment type="caution">
    <text evidence="1">The sequence shown here is derived from an EMBL/GenBank/DDBJ whole genome shotgun (WGS) entry which is preliminary data.</text>
</comment>
<keyword evidence="2" id="KW-1185">Reference proteome</keyword>
<proteinExistence type="predicted"/>
<evidence type="ECO:0000313" key="1">
    <source>
        <dbReference type="EMBL" id="GGL00827.1"/>
    </source>
</evidence>
<dbReference type="RefSeq" id="WP_189165343.1">
    <property type="nucleotide sequence ID" value="NZ_BMNT01000028.1"/>
</dbReference>
<reference evidence="1" key="2">
    <citation type="submission" date="2020-09" db="EMBL/GenBank/DDBJ databases">
        <authorList>
            <person name="Sun Q."/>
            <person name="Ohkuma M."/>
        </authorList>
    </citation>
    <scope>NUCLEOTIDE SEQUENCE</scope>
    <source>
        <strain evidence="1">JCM 13064</strain>
    </source>
</reference>
<dbReference type="Proteomes" id="UP000645217">
    <property type="component" value="Unassembled WGS sequence"/>
</dbReference>
<sequence>MSRATEGRREEPPTLWMWEADAPDGNGVCGVTDVRETAHRELLAALEAMPVRSQGTIRTARLDPYAHPYPCYDYGLVLVDAYRDEVTGAIVLRSALRRPARSAHGDGAS</sequence>
<evidence type="ECO:0000313" key="2">
    <source>
        <dbReference type="Proteomes" id="UP000645217"/>
    </source>
</evidence>
<organism evidence="1 2">
    <name type="scientific">Sphaerisporangium melleum</name>
    <dbReference type="NCBI Taxonomy" id="321316"/>
    <lineage>
        <taxon>Bacteria</taxon>
        <taxon>Bacillati</taxon>
        <taxon>Actinomycetota</taxon>
        <taxon>Actinomycetes</taxon>
        <taxon>Streptosporangiales</taxon>
        <taxon>Streptosporangiaceae</taxon>
        <taxon>Sphaerisporangium</taxon>
    </lineage>
</organism>
<name>A0A917RDF1_9ACTN</name>
<reference evidence="1" key="1">
    <citation type="journal article" date="2014" name="Int. J. Syst. Evol. Microbiol.">
        <title>Complete genome sequence of Corynebacterium casei LMG S-19264T (=DSM 44701T), isolated from a smear-ripened cheese.</title>
        <authorList>
            <consortium name="US DOE Joint Genome Institute (JGI-PGF)"/>
            <person name="Walter F."/>
            <person name="Albersmeier A."/>
            <person name="Kalinowski J."/>
            <person name="Ruckert C."/>
        </authorList>
    </citation>
    <scope>NUCLEOTIDE SEQUENCE</scope>
    <source>
        <strain evidence="1">JCM 13064</strain>
    </source>
</reference>
<protein>
    <submittedName>
        <fullName evidence="1">Uncharacterized protein</fullName>
    </submittedName>
</protein>